<dbReference type="Proteomes" id="UP000057820">
    <property type="component" value="Chromosome 1"/>
</dbReference>
<evidence type="ECO:0000313" key="2">
    <source>
        <dbReference type="EMBL" id="CRY74856.1"/>
    </source>
</evidence>
<organism evidence="2 3">
    <name type="scientific">Nocardia farcinica</name>
    <dbReference type="NCBI Taxonomy" id="37329"/>
    <lineage>
        <taxon>Bacteria</taxon>
        <taxon>Bacillati</taxon>
        <taxon>Actinomycetota</taxon>
        <taxon>Actinomycetes</taxon>
        <taxon>Mycobacteriales</taxon>
        <taxon>Nocardiaceae</taxon>
        <taxon>Nocardia</taxon>
    </lineage>
</organism>
<dbReference type="InterPro" id="IPR039422">
    <property type="entry name" value="MarR/SlyA-like"/>
</dbReference>
<dbReference type="GO" id="GO:0003700">
    <property type="term" value="F:DNA-binding transcription factor activity"/>
    <property type="evidence" value="ECO:0007669"/>
    <property type="project" value="InterPro"/>
</dbReference>
<dbReference type="Gene3D" id="1.10.10.10">
    <property type="entry name" value="Winged helix-like DNA-binding domain superfamily/Winged helix DNA-binding domain"/>
    <property type="match status" value="1"/>
</dbReference>
<name>A0A0H5NXP7_NOCFR</name>
<dbReference type="PROSITE" id="PS50995">
    <property type="entry name" value="HTH_MARR_2"/>
    <property type="match status" value="1"/>
</dbReference>
<dbReference type="GO" id="GO:0006950">
    <property type="term" value="P:response to stress"/>
    <property type="evidence" value="ECO:0007669"/>
    <property type="project" value="TreeGrafter"/>
</dbReference>
<dbReference type="KEGG" id="nfr:ERS450000_01017"/>
<proteinExistence type="predicted"/>
<dbReference type="PANTHER" id="PTHR33164">
    <property type="entry name" value="TRANSCRIPTIONAL REGULATOR, MARR FAMILY"/>
    <property type="match status" value="1"/>
</dbReference>
<reference evidence="3" key="1">
    <citation type="submission" date="2015-03" db="EMBL/GenBank/DDBJ databases">
        <authorList>
            <consortium name="Pathogen Informatics"/>
        </authorList>
    </citation>
    <scope>NUCLEOTIDE SEQUENCE [LARGE SCALE GENOMIC DNA]</scope>
    <source>
        <strain evidence="3">NCTC11134</strain>
    </source>
</reference>
<dbReference type="EMBL" id="LN868938">
    <property type="protein sequence ID" value="CRY74856.1"/>
    <property type="molecule type" value="Genomic_DNA"/>
</dbReference>
<dbReference type="Pfam" id="PF12802">
    <property type="entry name" value="MarR_2"/>
    <property type="match status" value="1"/>
</dbReference>
<dbReference type="AlphaFoldDB" id="A0A0H5NXP7"/>
<dbReference type="PANTHER" id="PTHR33164:SF57">
    <property type="entry name" value="MARR-FAMILY TRANSCRIPTIONAL REGULATOR"/>
    <property type="match status" value="1"/>
</dbReference>
<dbReference type="InterPro" id="IPR000835">
    <property type="entry name" value="HTH_MarR-typ"/>
</dbReference>
<dbReference type="SUPFAM" id="SSF46785">
    <property type="entry name" value="Winged helix' DNA-binding domain"/>
    <property type="match status" value="1"/>
</dbReference>
<dbReference type="InterPro" id="IPR036388">
    <property type="entry name" value="WH-like_DNA-bd_sf"/>
</dbReference>
<sequence length="186" mass="20682">MRYAHNDTCVSHTMSRVGTRDVRNTTARADTAPADAAATDGGPALFRLVRFWSRRWSNQALTRLAADTDAELRRVQHIQVVEAVAAALRTGEEATVTDVAEQLGLDHSGASRMVRDAVAAGYLARGDSARDRRRVVVQLTDAGTELLSASHDWQRRCFDQLTATWNEQDRRRFAGYLQRLADETTP</sequence>
<accession>A0A0H5NXP7</accession>
<dbReference type="PRINTS" id="PR00598">
    <property type="entry name" value="HTHMARR"/>
</dbReference>
<dbReference type="InterPro" id="IPR036390">
    <property type="entry name" value="WH_DNA-bd_sf"/>
</dbReference>
<dbReference type="SMART" id="SM00347">
    <property type="entry name" value="HTH_MARR"/>
    <property type="match status" value="1"/>
</dbReference>
<evidence type="ECO:0000259" key="1">
    <source>
        <dbReference type="PROSITE" id="PS50995"/>
    </source>
</evidence>
<evidence type="ECO:0000313" key="3">
    <source>
        <dbReference type="Proteomes" id="UP000057820"/>
    </source>
</evidence>
<gene>
    <name evidence="2" type="ORF">ERS450000_01017</name>
</gene>
<protein>
    <submittedName>
        <fullName evidence="2">Transcriptional repressor MprA</fullName>
    </submittedName>
</protein>
<feature type="domain" description="HTH marR-type" evidence="1">
    <location>
        <begin position="42"/>
        <end position="182"/>
    </location>
</feature>